<proteinExistence type="predicted"/>
<dbReference type="AlphaFoldDB" id="A0A3B1DV53"/>
<accession>A0A3B1DV53</accession>
<organism evidence="2">
    <name type="scientific">hydrothermal vent metagenome</name>
    <dbReference type="NCBI Taxonomy" id="652676"/>
    <lineage>
        <taxon>unclassified sequences</taxon>
        <taxon>metagenomes</taxon>
        <taxon>ecological metagenomes</taxon>
    </lineage>
</organism>
<reference evidence="2" key="1">
    <citation type="submission" date="2018-06" db="EMBL/GenBank/DDBJ databases">
        <authorList>
            <person name="Zhirakovskaya E."/>
        </authorList>
    </citation>
    <scope>NUCLEOTIDE SEQUENCE</scope>
</reference>
<keyword evidence="1" id="KW-0472">Membrane</keyword>
<feature type="transmembrane region" description="Helical" evidence="1">
    <location>
        <begin position="192"/>
        <end position="213"/>
    </location>
</feature>
<gene>
    <name evidence="2" type="ORF">MNBD_PLANCTO03-2110</name>
</gene>
<evidence type="ECO:0000256" key="1">
    <source>
        <dbReference type="SAM" id="Phobius"/>
    </source>
</evidence>
<dbReference type="EMBL" id="UOGK01000309">
    <property type="protein sequence ID" value="VAX39938.1"/>
    <property type="molecule type" value="Genomic_DNA"/>
</dbReference>
<evidence type="ECO:0000313" key="2">
    <source>
        <dbReference type="EMBL" id="VAX39938.1"/>
    </source>
</evidence>
<protein>
    <recommendedName>
        <fullName evidence="3">Thioester domain-containing protein</fullName>
    </recommendedName>
</protein>
<sequence>MKRMRIAAAVVAAAGVASLSTAADTVVYSDGPGDVSGGSFSAVTGDNGSFMTFCLEYNENLDIKGGTVYEYDVSTYATFNGQGLGFQDPLDSRTAFIYQNFRDGEIRNILGDQSLTDTQLANAIQIAIWEVEQENVDWSFHADYANAQALIAAAQDAINNQQWSGLGNVRVMNVWAQGQSGTVDGARQDTLIIVPLPTTAGLAGLGLLGLTSIRRRR</sequence>
<name>A0A3B1DV53_9ZZZZ</name>
<keyword evidence="1" id="KW-1133">Transmembrane helix</keyword>
<evidence type="ECO:0008006" key="3">
    <source>
        <dbReference type="Google" id="ProtNLM"/>
    </source>
</evidence>
<keyword evidence="1" id="KW-0812">Transmembrane</keyword>